<proteinExistence type="predicted"/>
<evidence type="ECO:0000313" key="1">
    <source>
        <dbReference type="EMBL" id="ORE02894.1"/>
    </source>
</evidence>
<dbReference type="Proteomes" id="UP000242414">
    <property type="component" value="Unassembled WGS sequence"/>
</dbReference>
<dbReference type="AlphaFoldDB" id="A0A1X0QT02"/>
<protein>
    <submittedName>
        <fullName evidence="1">Uncharacterized protein</fullName>
    </submittedName>
</protein>
<dbReference type="OrthoDB" id="2283943at2759"/>
<dbReference type="VEuPathDB" id="FungiDB:BCV72DRAFT_188590"/>
<feature type="non-terminal residue" evidence="1">
    <location>
        <position position="94"/>
    </location>
</feature>
<name>A0A1X0QT02_RHIZD</name>
<dbReference type="EMBL" id="KV922027">
    <property type="protein sequence ID" value="ORE02894.1"/>
    <property type="molecule type" value="Genomic_DNA"/>
</dbReference>
<reference evidence="1" key="1">
    <citation type="journal article" date="2016" name="Proc. Natl. Acad. Sci. U.S.A.">
        <title>Lipid metabolic changes in an early divergent fungus govern the establishment of a mutualistic symbiosis with endobacteria.</title>
        <authorList>
            <person name="Lastovetsky O.A."/>
            <person name="Gaspar M.L."/>
            <person name="Mondo S.J."/>
            <person name="LaButti K.M."/>
            <person name="Sandor L."/>
            <person name="Grigoriev I.V."/>
            <person name="Henry S.A."/>
            <person name="Pawlowska T.E."/>
        </authorList>
    </citation>
    <scope>NUCLEOTIDE SEQUENCE [LARGE SCALE GENOMIC DNA]</scope>
    <source>
        <strain evidence="1">ATCC 52814</strain>
    </source>
</reference>
<organism evidence="1">
    <name type="scientific">Rhizopus microsporus var. microsporus</name>
    <dbReference type="NCBI Taxonomy" id="86635"/>
    <lineage>
        <taxon>Eukaryota</taxon>
        <taxon>Fungi</taxon>
        <taxon>Fungi incertae sedis</taxon>
        <taxon>Mucoromycota</taxon>
        <taxon>Mucoromycotina</taxon>
        <taxon>Mucoromycetes</taxon>
        <taxon>Mucorales</taxon>
        <taxon>Mucorineae</taxon>
        <taxon>Rhizopodaceae</taxon>
        <taxon>Rhizopus</taxon>
    </lineage>
</organism>
<feature type="non-terminal residue" evidence="1">
    <location>
        <position position="1"/>
    </location>
</feature>
<sequence>LRYCGSQILAGTILVEGTIATILNTIESYSRDFLTDAHHEQRQLGSPSSFPERRSLYGYLNTCLLNAADSQKLVLGTRTCNLLVTSSMRLDKES</sequence>
<gene>
    <name evidence="1" type="ORF">BCV72DRAFT_188590</name>
</gene>
<accession>A0A1X0QT02</accession>